<sequence length="230" mass="25623">MQNNSNISEEKKRRRSFFLDEKLFEYILDHTSQPDETQQSLIETTSELGKVSAMQIAQDQGVFLYMLVAAIRPDFAVEVGTFTGYSSLAIAKALPENGKLLCCDVSEEWTSVANRYWEKAGVAEKIELVIAPAKETLANLPDGKKIDFAFIDADKGGYLGYYEEIVSRLSEHGLIAIDNVLWSGKVVDAEISDDDTVSMRNFNDYVAKDERVSSVMLSIGDGLTLVKRTN</sequence>
<dbReference type="GO" id="GO:0008757">
    <property type="term" value="F:S-adenosylmethionine-dependent methyltransferase activity"/>
    <property type="evidence" value="ECO:0007669"/>
    <property type="project" value="TreeGrafter"/>
</dbReference>
<dbReference type="InterPro" id="IPR029063">
    <property type="entry name" value="SAM-dependent_MTases_sf"/>
</dbReference>
<dbReference type="PROSITE" id="PS51682">
    <property type="entry name" value="SAM_OMT_I"/>
    <property type="match status" value="1"/>
</dbReference>
<evidence type="ECO:0000256" key="3">
    <source>
        <dbReference type="ARBA" id="ARBA00022691"/>
    </source>
</evidence>
<keyword evidence="1" id="KW-0489">Methyltransferase</keyword>
<dbReference type="EMBL" id="UINC01040209">
    <property type="protein sequence ID" value="SVB39754.1"/>
    <property type="molecule type" value="Genomic_DNA"/>
</dbReference>
<evidence type="ECO:0000313" key="4">
    <source>
        <dbReference type="EMBL" id="SVB39754.1"/>
    </source>
</evidence>
<dbReference type="AlphaFoldDB" id="A0A382DP38"/>
<accession>A0A382DP38</accession>
<dbReference type="PANTHER" id="PTHR10509">
    <property type="entry name" value="O-METHYLTRANSFERASE-RELATED"/>
    <property type="match status" value="1"/>
</dbReference>
<name>A0A382DP38_9ZZZZ</name>
<organism evidence="4">
    <name type="scientific">marine metagenome</name>
    <dbReference type="NCBI Taxonomy" id="408172"/>
    <lineage>
        <taxon>unclassified sequences</taxon>
        <taxon>metagenomes</taxon>
        <taxon>ecological metagenomes</taxon>
    </lineage>
</organism>
<proteinExistence type="predicted"/>
<dbReference type="InterPro" id="IPR002935">
    <property type="entry name" value="SAM_O-MeTrfase"/>
</dbReference>
<evidence type="ECO:0000256" key="2">
    <source>
        <dbReference type="ARBA" id="ARBA00022679"/>
    </source>
</evidence>
<keyword evidence="3" id="KW-0949">S-adenosyl-L-methionine</keyword>
<protein>
    <recommendedName>
        <fullName evidence="5">O-methyltransferase domain-containing protein</fullName>
    </recommendedName>
</protein>
<dbReference type="PANTHER" id="PTHR10509:SF14">
    <property type="entry name" value="CAFFEOYL-COA O-METHYLTRANSFERASE 3-RELATED"/>
    <property type="match status" value="1"/>
</dbReference>
<gene>
    <name evidence="4" type="ORF">METZ01_LOCUS192608</name>
</gene>
<dbReference type="InterPro" id="IPR050362">
    <property type="entry name" value="Cation-dep_OMT"/>
</dbReference>
<dbReference type="SUPFAM" id="SSF53335">
    <property type="entry name" value="S-adenosyl-L-methionine-dependent methyltransferases"/>
    <property type="match status" value="1"/>
</dbReference>
<dbReference type="GO" id="GO:0008171">
    <property type="term" value="F:O-methyltransferase activity"/>
    <property type="evidence" value="ECO:0007669"/>
    <property type="project" value="InterPro"/>
</dbReference>
<dbReference type="GO" id="GO:0032259">
    <property type="term" value="P:methylation"/>
    <property type="evidence" value="ECO:0007669"/>
    <property type="project" value="UniProtKB-KW"/>
</dbReference>
<keyword evidence="2" id="KW-0808">Transferase</keyword>
<dbReference type="Gene3D" id="3.40.50.150">
    <property type="entry name" value="Vaccinia Virus protein VP39"/>
    <property type="match status" value="1"/>
</dbReference>
<reference evidence="4" key="1">
    <citation type="submission" date="2018-05" db="EMBL/GenBank/DDBJ databases">
        <authorList>
            <person name="Lanie J.A."/>
            <person name="Ng W.-L."/>
            <person name="Kazmierczak K.M."/>
            <person name="Andrzejewski T.M."/>
            <person name="Davidsen T.M."/>
            <person name="Wayne K.J."/>
            <person name="Tettelin H."/>
            <person name="Glass J.I."/>
            <person name="Rusch D."/>
            <person name="Podicherti R."/>
            <person name="Tsui H.-C.T."/>
            <person name="Winkler M.E."/>
        </authorList>
    </citation>
    <scope>NUCLEOTIDE SEQUENCE</scope>
</reference>
<evidence type="ECO:0008006" key="5">
    <source>
        <dbReference type="Google" id="ProtNLM"/>
    </source>
</evidence>
<evidence type="ECO:0000256" key="1">
    <source>
        <dbReference type="ARBA" id="ARBA00022603"/>
    </source>
</evidence>
<dbReference type="Pfam" id="PF01596">
    <property type="entry name" value="Methyltransf_3"/>
    <property type="match status" value="1"/>
</dbReference>